<keyword evidence="1" id="KW-0472">Membrane</keyword>
<protein>
    <submittedName>
        <fullName evidence="2">DUF1275 domain-containing protein</fullName>
    </submittedName>
</protein>
<dbReference type="PANTHER" id="PTHR37488">
    <property type="entry name" value="DUF1275 DOMAIN-CONTAINING PROTEIN"/>
    <property type="match status" value="1"/>
</dbReference>
<accession>A0ABY3WZI6</accession>
<feature type="transmembrane region" description="Helical" evidence="1">
    <location>
        <begin position="78"/>
        <end position="100"/>
    </location>
</feature>
<dbReference type="InterPro" id="IPR010699">
    <property type="entry name" value="DUF1275"/>
</dbReference>
<keyword evidence="1" id="KW-1133">Transmembrane helix</keyword>
<name>A0ABY3WZI6_9ACTN</name>
<evidence type="ECO:0000256" key="1">
    <source>
        <dbReference type="SAM" id="Phobius"/>
    </source>
</evidence>
<dbReference type="Proteomes" id="UP000828924">
    <property type="component" value="Chromosome"/>
</dbReference>
<reference evidence="2 3" key="1">
    <citation type="submission" date="2021-03" db="EMBL/GenBank/DDBJ databases">
        <title>Complete genome of Streptomyces formicae strain 1H-GS9 (DSM 100524).</title>
        <authorList>
            <person name="Atanasov K.E."/>
            <person name="Altabella T."/>
            <person name="Ferrer A."/>
        </authorList>
    </citation>
    <scope>NUCLEOTIDE SEQUENCE [LARGE SCALE GENOMIC DNA]</scope>
    <source>
        <strain evidence="2 3">1H-GS9</strain>
    </source>
</reference>
<feature type="transmembrane region" description="Helical" evidence="1">
    <location>
        <begin position="33"/>
        <end position="66"/>
    </location>
</feature>
<keyword evidence="1" id="KW-0812">Transmembrane</keyword>
<dbReference type="PANTHER" id="PTHR37488:SF2">
    <property type="entry name" value="DUF1275 DOMAIN-CONTAINING PROTEIN"/>
    <property type="match status" value="1"/>
</dbReference>
<gene>
    <name evidence="2" type="ORF">J4032_24305</name>
</gene>
<keyword evidence="3" id="KW-1185">Reference proteome</keyword>
<dbReference type="Pfam" id="PF06912">
    <property type="entry name" value="DUF1275"/>
    <property type="match status" value="1"/>
</dbReference>
<dbReference type="EMBL" id="CP071872">
    <property type="protein sequence ID" value="UNM16687.1"/>
    <property type="molecule type" value="Genomic_DNA"/>
</dbReference>
<proteinExistence type="predicted"/>
<evidence type="ECO:0000313" key="3">
    <source>
        <dbReference type="Proteomes" id="UP000828924"/>
    </source>
</evidence>
<feature type="transmembrane region" description="Helical" evidence="1">
    <location>
        <begin position="172"/>
        <end position="190"/>
    </location>
</feature>
<evidence type="ECO:0000313" key="2">
    <source>
        <dbReference type="EMBL" id="UNM16687.1"/>
    </source>
</evidence>
<organism evidence="2 3">
    <name type="scientific">Streptomyces formicae</name>
    <dbReference type="NCBI Taxonomy" id="1616117"/>
    <lineage>
        <taxon>Bacteria</taxon>
        <taxon>Bacillati</taxon>
        <taxon>Actinomycetota</taxon>
        <taxon>Actinomycetes</taxon>
        <taxon>Kitasatosporales</taxon>
        <taxon>Streptomycetaceae</taxon>
        <taxon>Streptomyces</taxon>
    </lineage>
</organism>
<feature type="transmembrane region" description="Helical" evidence="1">
    <location>
        <begin position="196"/>
        <end position="215"/>
    </location>
</feature>
<sequence length="225" mass="23329">MMVALTAVTGMVEAISVLALGPVFTAVQTGNTLFLAFAVGGAQGLSVAACLASLVGFVLGAVLGARFESHEDLVGHRWLVMALYAEAVLLAVAGLVAWGVVRAGEPPTGRHYVVIALVAFAMGMRNVTTMRASVPDVPTTVVTRSMTALLGGSPLGLDTRIPAGARNTLRRIAAVLAMFVGGLLGSWLIHEAVEPPVLLMGTAAFMLVVAFLYSFTPRPGASDRR</sequence>